<gene>
    <name evidence="2" type="ORF">QBC33DRAFT_561421</name>
</gene>
<dbReference type="EMBL" id="MU839018">
    <property type="protein sequence ID" value="KAK1764740.1"/>
    <property type="molecule type" value="Genomic_DNA"/>
</dbReference>
<sequence length="150" mass="16263">MSFSWSFLVIFLQFLSFSTAIPTEVWPRVTVQTPTPTPTSSSPLLPSHCTTRFWDDEHSTEALKTPDCYTFTRLAEDPACQCAPAADVMCPMIISVTTVDVPCSTDCCPTTPTATVATCASSCDTRRCTVPTQTLYRTAECASETPKSSG</sequence>
<evidence type="ECO:0000313" key="3">
    <source>
        <dbReference type="Proteomes" id="UP001244011"/>
    </source>
</evidence>
<evidence type="ECO:0000313" key="2">
    <source>
        <dbReference type="EMBL" id="KAK1764740.1"/>
    </source>
</evidence>
<feature type="signal peptide" evidence="1">
    <location>
        <begin position="1"/>
        <end position="20"/>
    </location>
</feature>
<feature type="chain" id="PRO_5042490116" evidence="1">
    <location>
        <begin position="21"/>
        <end position="150"/>
    </location>
</feature>
<dbReference type="RefSeq" id="XP_060280953.1">
    <property type="nucleotide sequence ID" value="XM_060430132.1"/>
</dbReference>
<keyword evidence="3" id="KW-1185">Reference proteome</keyword>
<protein>
    <submittedName>
        <fullName evidence="2">Uncharacterized protein</fullName>
    </submittedName>
</protein>
<keyword evidence="1" id="KW-0732">Signal</keyword>
<name>A0AAJ0BUV4_9PEZI</name>
<dbReference type="GeneID" id="85313319"/>
<evidence type="ECO:0000256" key="1">
    <source>
        <dbReference type="SAM" id="SignalP"/>
    </source>
</evidence>
<proteinExistence type="predicted"/>
<dbReference type="Proteomes" id="UP001244011">
    <property type="component" value="Unassembled WGS sequence"/>
</dbReference>
<reference evidence="2" key="1">
    <citation type="submission" date="2023-06" db="EMBL/GenBank/DDBJ databases">
        <title>Genome-scale phylogeny and comparative genomics of the fungal order Sordariales.</title>
        <authorList>
            <consortium name="Lawrence Berkeley National Laboratory"/>
            <person name="Hensen N."/>
            <person name="Bonometti L."/>
            <person name="Westerberg I."/>
            <person name="Brannstrom I.O."/>
            <person name="Guillou S."/>
            <person name="Cros-Aarteil S."/>
            <person name="Calhoun S."/>
            <person name="Haridas S."/>
            <person name="Kuo A."/>
            <person name="Mondo S."/>
            <person name="Pangilinan J."/>
            <person name="Riley R."/>
            <person name="Labutti K."/>
            <person name="Andreopoulos B."/>
            <person name="Lipzen A."/>
            <person name="Chen C."/>
            <person name="Yanf M."/>
            <person name="Daum C."/>
            <person name="Ng V."/>
            <person name="Clum A."/>
            <person name="Steindorff A."/>
            <person name="Ohm R."/>
            <person name="Martin F."/>
            <person name="Silar P."/>
            <person name="Natvig D."/>
            <person name="Lalanne C."/>
            <person name="Gautier V."/>
            <person name="Ament-Velasquez S.L."/>
            <person name="Kruys A."/>
            <person name="Hutchinson M.I."/>
            <person name="Powell A.J."/>
            <person name="Barry K."/>
            <person name="Miller A.N."/>
            <person name="Grigoriev I.V."/>
            <person name="Debuchy R."/>
            <person name="Gladieux P."/>
            <person name="Thoren M.H."/>
            <person name="Johannesson H."/>
        </authorList>
    </citation>
    <scope>NUCLEOTIDE SEQUENCE</scope>
    <source>
        <strain evidence="2">8032-3</strain>
    </source>
</reference>
<accession>A0AAJ0BUV4</accession>
<dbReference type="AlphaFoldDB" id="A0AAJ0BUV4"/>
<organism evidence="2 3">
    <name type="scientific">Phialemonium atrogriseum</name>
    <dbReference type="NCBI Taxonomy" id="1093897"/>
    <lineage>
        <taxon>Eukaryota</taxon>
        <taxon>Fungi</taxon>
        <taxon>Dikarya</taxon>
        <taxon>Ascomycota</taxon>
        <taxon>Pezizomycotina</taxon>
        <taxon>Sordariomycetes</taxon>
        <taxon>Sordariomycetidae</taxon>
        <taxon>Cephalothecales</taxon>
        <taxon>Cephalothecaceae</taxon>
        <taxon>Phialemonium</taxon>
    </lineage>
</organism>
<comment type="caution">
    <text evidence="2">The sequence shown here is derived from an EMBL/GenBank/DDBJ whole genome shotgun (WGS) entry which is preliminary data.</text>
</comment>